<dbReference type="InterPro" id="IPR036093">
    <property type="entry name" value="NAC_dom_sf"/>
</dbReference>
<gene>
    <name evidence="7" type="ORF">FSB_LOCUS45317</name>
</gene>
<dbReference type="Pfam" id="PF02365">
    <property type="entry name" value="NAM"/>
    <property type="match status" value="1"/>
</dbReference>
<comment type="subcellular location">
    <subcellularLocation>
        <location evidence="1">Nucleus</location>
    </subcellularLocation>
</comment>
<dbReference type="InterPro" id="IPR003441">
    <property type="entry name" value="NAC-dom"/>
</dbReference>
<keyword evidence="3" id="KW-0238">DNA-binding</keyword>
<reference evidence="7" key="1">
    <citation type="submission" date="2018-02" db="EMBL/GenBank/DDBJ databases">
        <authorList>
            <person name="Cohen D.B."/>
            <person name="Kent A.D."/>
        </authorList>
    </citation>
    <scope>NUCLEOTIDE SEQUENCE</scope>
</reference>
<evidence type="ECO:0000259" key="6">
    <source>
        <dbReference type="PROSITE" id="PS51005"/>
    </source>
</evidence>
<feature type="domain" description="NAC" evidence="6">
    <location>
        <begin position="122"/>
        <end position="265"/>
    </location>
</feature>
<evidence type="ECO:0000256" key="2">
    <source>
        <dbReference type="ARBA" id="ARBA00023015"/>
    </source>
</evidence>
<dbReference type="AlphaFoldDB" id="A0A2N9HZC8"/>
<sequence length="416" mass="48845">MASSEARSLSPTINHISPHRVPLLLDCDCDSERFRVEIAISLLRLRSEWVKIEEWVRSLSGLRLRLEGVRSLLIEISLLIVGWRILRAGWRISLRVGWRILRVGWRISLRVGSDFSSERMYIPSGYRFRPYHEELIDHYLYNKVYGKDIPSDVVLECDIYNDEDLWSKFFKKTRENQLYFFTKLKKKTGESKGLLHLERGKNKRMNPFIVTPTRSITSVLLGLFPFFPKKPNNGRWVMHEYRLDGCLLSNTQQHPDYVICQIDYKGARLKKQQQEDPDCLDPFVVEHQPEEANCIQPFIVEQQEEQHDHIEQLLVEQQHEQQYVVEHQAEEGNCLEHHVVQHQAEQEQQKVDGIMTEPVTDFYLDGIMTDPVTDFYFDIDDIDIDLPEANDVLFAEETDTFLSQLNAVPLFVSWPV</sequence>
<evidence type="ECO:0000256" key="4">
    <source>
        <dbReference type="ARBA" id="ARBA00023163"/>
    </source>
</evidence>
<dbReference type="GO" id="GO:0003677">
    <property type="term" value="F:DNA binding"/>
    <property type="evidence" value="ECO:0007669"/>
    <property type="project" value="UniProtKB-KW"/>
</dbReference>
<evidence type="ECO:0000313" key="7">
    <source>
        <dbReference type="EMBL" id="SPD17435.1"/>
    </source>
</evidence>
<name>A0A2N9HZC8_FAGSY</name>
<accession>A0A2N9HZC8</accession>
<dbReference type="EMBL" id="OIVN01004445">
    <property type="protein sequence ID" value="SPD17435.1"/>
    <property type="molecule type" value="Genomic_DNA"/>
</dbReference>
<evidence type="ECO:0000256" key="1">
    <source>
        <dbReference type="ARBA" id="ARBA00004123"/>
    </source>
</evidence>
<keyword evidence="4" id="KW-0804">Transcription</keyword>
<dbReference type="Gene3D" id="2.170.150.80">
    <property type="entry name" value="NAC domain"/>
    <property type="match status" value="1"/>
</dbReference>
<dbReference type="GO" id="GO:0006355">
    <property type="term" value="P:regulation of DNA-templated transcription"/>
    <property type="evidence" value="ECO:0007669"/>
    <property type="project" value="InterPro"/>
</dbReference>
<dbReference type="SUPFAM" id="SSF101941">
    <property type="entry name" value="NAC domain"/>
    <property type="match status" value="1"/>
</dbReference>
<proteinExistence type="predicted"/>
<dbReference type="PANTHER" id="PTHR31989">
    <property type="entry name" value="NAC DOMAIN-CONTAINING PROTEIN 82-RELATED"/>
    <property type="match status" value="1"/>
</dbReference>
<organism evidence="7">
    <name type="scientific">Fagus sylvatica</name>
    <name type="common">Beechnut</name>
    <dbReference type="NCBI Taxonomy" id="28930"/>
    <lineage>
        <taxon>Eukaryota</taxon>
        <taxon>Viridiplantae</taxon>
        <taxon>Streptophyta</taxon>
        <taxon>Embryophyta</taxon>
        <taxon>Tracheophyta</taxon>
        <taxon>Spermatophyta</taxon>
        <taxon>Magnoliopsida</taxon>
        <taxon>eudicotyledons</taxon>
        <taxon>Gunneridae</taxon>
        <taxon>Pentapetalae</taxon>
        <taxon>rosids</taxon>
        <taxon>fabids</taxon>
        <taxon>Fagales</taxon>
        <taxon>Fagaceae</taxon>
        <taxon>Fagus</taxon>
    </lineage>
</organism>
<evidence type="ECO:0000256" key="5">
    <source>
        <dbReference type="ARBA" id="ARBA00023242"/>
    </source>
</evidence>
<keyword evidence="5" id="KW-0539">Nucleus</keyword>
<evidence type="ECO:0000256" key="3">
    <source>
        <dbReference type="ARBA" id="ARBA00023125"/>
    </source>
</evidence>
<protein>
    <recommendedName>
        <fullName evidence="6">NAC domain-containing protein</fullName>
    </recommendedName>
</protein>
<dbReference type="GO" id="GO:0005634">
    <property type="term" value="C:nucleus"/>
    <property type="evidence" value="ECO:0007669"/>
    <property type="project" value="UniProtKB-SubCell"/>
</dbReference>
<dbReference type="PROSITE" id="PS51005">
    <property type="entry name" value="NAC"/>
    <property type="match status" value="1"/>
</dbReference>
<keyword evidence="2" id="KW-0805">Transcription regulation</keyword>